<keyword evidence="4" id="KW-0804">Transcription</keyword>
<dbReference type="InterPro" id="IPR013324">
    <property type="entry name" value="RNA_pol_sigma_r3/r4-like"/>
</dbReference>
<proteinExistence type="inferred from homology"/>
<organism evidence="7">
    <name type="scientific">Demequina capsici</name>
    <dbReference type="NCBI Taxonomy" id="3075620"/>
    <lineage>
        <taxon>Bacteria</taxon>
        <taxon>Bacillati</taxon>
        <taxon>Actinomycetota</taxon>
        <taxon>Actinomycetes</taxon>
        <taxon>Micrococcales</taxon>
        <taxon>Demequinaceae</taxon>
        <taxon>Demequina</taxon>
    </lineage>
</organism>
<evidence type="ECO:0000256" key="3">
    <source>
        <dbReference type="ARBA" id="ARBA00023082"/>
    </source>
</evidence>
<evidence type="ECO:0000259" key="6">
    <source>
        <dbReference type="Pfam" id="PF08281"/>
    </source>
</evidence>
<accession>A0AA96FD77</accession>
<dbReference type="AlphaFoldDB" id="A0AA96FD77"/>
<reference evidence="7" key="1">
    <citation type="submission" date="2023-09" db="EMBL/GenBank/DDBJ databases">
        <title>Demequina sp. a novel bacteria isolated from Capsicum annuum.</title>
        <authorList>
            <person name="Humaira Z."/>
            <person name="Lee J."/>
            <person name="Cho D."/>
        </authorList>
    </citation>
    <scope>NUCLEOTIDE SEQUENCE</scope>
    <source>
        <strain evidence="7">PMTSA13</strain>
    </source>
</reference>
<feature type="compositionally biased region" description="Basic and acidic residues" evidence="5">
    <location>
        <begin position="127"/>
        <end position="157"/>
    </location>
</feature>
<dbReference type="GO" id="GO:0006352">
    <property type="term" value="P:DNA-templated transcription initiation"/>
    <property type="evidence" value="ECO:0007669"/>
    <property type="project" value="InterPro"/>
</dbReference>
<keyword evidence="3" id="KW-0731">Sigma factor</keyword>
<dbReference type="KEGG" id="dcp:RN607_01770"/>
<feature type="domain" description="RNA polymerase sigma factor 70 region 4 type 2" evidence="6">
    <location>
        <begin position="180"/>
        <end position="226"/>
    </location>
</feature>
<feature type="region of interest" description="Disordered" evidence="5">
    <location>
        <begin position="85"/>
        <end position="176"/>
    </location>
</feature>
<dbReference type="GO" id="GO:0003677">
    <property type="term" value="F:DNA binding"/>
    <property type="evidence" value="ECO:0007669"/>
    <property type="project" value="UniProtKB-KW"/>
</dbReference>
<evidence type="ECO:0000256" key="5">
    <source>
        <dbReference type="SAM" id="MobiDB-lite"/>
    </source>
</evidence>
<comment type="similarity">
    <text evidence="1">Belongs to the sigma-70 factor family. ECF subfamily.</text>
</comment>
<dbReference type="RefSeq" id="WP_313543912.1">
    <property type="nucleotide sequence ID" value="NZ_CP134880.1"/>
</dbReference>
<evidence type="ECO:0000256" key="1">
    <source>
        <dbReference type="ARBA" id="ARBA00010641"/>
    </source>
</evidence>
<dbReference type="InterPro" id="IPR036388">
    <property type="entry name" value="WH-like_DNA-bd_sf"/>
</dbReference>
<feature type="compositionally biased region" description="Low complexity" evidence="5">
    <location>
        <begin position="94"/>
        <end position="113"/>
    </location>
</feature>
<keyword evidence="7" id="KW-0238">DNA-binding</keyword>
<evidence type="ECO:0000256" key="2">
    <source>
        <dbReference type="ARBA" id="ARBA00023015"/>
    </source>
</evidence>
<dbReference type="EMBL" id="CP134880">
    <property type="protein sequence ID" value="WNM27758.1"/>
    <property type="molecule type" value="Genomic_DNA"/>
</dbReference>
<evidence type="ECO:0000313" key="7">
    <source>
        <dbReference type="EMBL" id="WNM27758.1"/>
    </source>
</evidence>
<keyword evidence="2" id="KW-0805">Transcription regulation</keyword>
<dbReference type="SUPFAM" id="SSF88659">
    <property type="entry name" value="Sigma3 and sigma4 domains of RNA polymerase sigma factors"/>
    <property type="match status" value="1"/>
</dbReference>
<dbReference type="InterPro" id="IPR013249">
    <property type="entry name" value="RNA_pol_sigma70_r4_t2"/>
</dbReference>
<dbReference type="Pfam" id="PF08281">
    <property type="entry name" value="Sigma70_r4_2"/>
    <property type="match status" value="1"/>
</dbReference>
<name>A0AA96FD77_9MICO</name>
<sequence length="251" mass="26857">MSVEHGEVFAQSLPRLSGYAYALTGSHAAAKDLVTAAMLRVLTFHLRPLRPAAAEARAMREIRRLHLAGPRRQARWSVATERIRAEDGERRATRSAAAPADRAAAAPAASSTPEQPDPSIFAPPRHALRDDGGETARVRDAEGNAADEARKVSHEGPVRSQAVAPPPPRLPESSTSTPFAQALDALSPVVRTAAAMRHIEGLDVASVARSMKVSERTVEIWWEEARAVLAPVLGVDSERELDVVQVKGAGS</sequence>
<dbReference type="GO" id="GO:0016987">
    <property type="term" value="F:sigma factor activity"/>
    <property type="evidence" value="ECO:0007669"/>
    <property type="project" value="UniProtKB-KW"/>
</dbReference>
<dbReference type="Proteomes" id="UP001303408">
    <property type="component" value="Chromosome"/>
</dbReference>
<protein>
    <submittedName>
        <fullName evidence="7">Sigma factor-like helix-turn-helix DNA-binding protein</fullName>
    </submittedName>
</protein>
<dbReference type="Gene3D" id="1.10.10.10">
    <property type="entry name" value="Winged helix-like DNA-binding domain superfamily/Winged helix DNA-binding domain"/>
    <property type="match status" value="1"/>
</dbReference>
<gene>
    <name evidence="7" type="ORF">RN607_01770</name>
</gene>
<evidence type="ECO:0000256" key="4">
    <source>
        <dbReference type="ARBA" id="ARBA00023163"/>
    </source>
</evidence>